<dbReference type="Proteomes" id="UP001162162">
    <property type="component" value="Unassembled WGS sequence"/>
</dbReference>
<gene>
    <name evidence="1" type="ORF">NQ318_005494</name>
</gene>
<keyword evidence="2" id="KW-1185">Reference proteome</keyword>
<sequence length="76" mass="8893">MKCLWRLEKVETYTLVISAEGVMMTKFAKNIAALGLSYNIVRNYQKIVCTRDIHGYNYLYNRNEPGTQFQDFLAVH</sequence>
<accession>A0AAV8XQ54</accession>
<evidence type="ECO:0000313" key="1">
    <source>
        <dbReference type="EMBL" id="KAJ8940743.1"/>
    </source>
</evidence>
<organism evidence="1 2">
    <name type="scientific">Aromia moschata</name>
    <dbReference type="NCBI Taxonomy" id="1265417"/>
    <lineage>
        <taxon>Eukaryota</taxon>
        <taxon>Metazoa</taxon>
        <taxon>Ecdysozoa</taxon>
        <taxon>Arthropoda</taxon>
        <taxon>Hexapoda</taxon>
        <taxon>Insecta</taxon>
        <taxon>Pterygota</taxon>
        <taxon>Neoptera</taxon>
        <taxon>Endopterygota</taxon>
        <taxon>Coleoptera</taxon>
        <taxon>Polyphaga</taxon>
        <taxon>Cucujiformia</taxon>
        <taxon>Chrysomeloidea</taxon>
        <taxon>Cerambycidae</taxon>
        <taxon>Cerambycinae</taxon>
        <taxon>Callichromatini</taxon>
        <taxon>Aromia</taxon>
    </lineage>
</organism>
<evidence type="ECO:0000313" key="2">
    <source>
        <dbReference type="Proteomes" id="UP001162162"/>
    </source>
</evidence>
<proteinExistence type="predicted"/>
<dbReference type="EMBL" id="JAPWTK010000412">
    <property type="protein sequence ID" value="KAJ8940743.1"/>
    <property type="molecule type" value="Genomic_DNA"/>
</dbReference>
<comment type="caution">
    <text evidence="1">The sequence shown here is derived from an EMBL/GenBank/DDBJ whole genome shotgun (WGS) entry which is preliminary data.</text>
</comment>
<reference evidence="1" key="1">
    <citation type="journal article" date="2023" name="Insect Mol. Biol.">
        <title>Genome sequencing provides insights into the evolution of gene families encoding plant cell wall-degrading enzymes in longhorned beetles.</title>
        <authorList>
            <person name="Shin N.R."/>
            <person name="Okamura Y."/>
            <person name="Kirsch R."/>
            <person name="Pauchet Y."/>
        </authorList>
    </citation>
    <scope>NUCLEOTIDE SEQUENCE</scope>
    <source>
        <strain evidence="1">AMC_N1</strain>
    </source>
</reference>
<protein>
    <submittedName>
        <fullName evidence="1">Uncharacterized protein</fullName>
    </submittedName>
</protein>
<dbReference type="AlphaFoldDB" id="A0AAV8XQ54"/>
<name>A0AAV8XQ54_9CUCU</name>